<dbReference type="GO" id="GO:0000724">
    <property type="term" value="P:double-strand break repair via homologous recombination"/>
    <property type="evidence" value="ECO:0007669"/>
    <property type="project" value="InterPro"/>
</dbReference>
<name>A0AAD5M4P0_PYTIN</name>
<protein>
    <recommendedName>
        <fullName evidence="12">SP-RING-type domain-containing protein</fullName>
    </recommendedName>
</protein>
<dbReference type="Gene3D" id="3.30.40.10">
    <property type="entry name" value="Zinc/RING finger domain, C3HC4 (zinc finger)"/>
    <property type="match status" value="1"/>
</dbReference>
<feature type="compositionally biased region" description="Polar residues" evidence="11">
    <location>
        <begin position="219"/>
        <end position="234"/>
    </location>
</feature>
<keyword evidence="6 10" id="KW-0863">Zinc-finger</keyword>
<dbReference type="GO" id="GO:0030915">
    <property type="term" value="C:Smc5-Smc6 complex"/>
    <property type="evidence" value="ECO:0007669"/>
    <property type="project" value="InterPro"/>
</dbReference>
<comment type="subcellular location">
    <subcellularLocation>
        <location evidence="1">Nucleus</location>
    </subcellularLocation>
</comment>
<comment type="pathway">
    <text evidence="2">Protein modification; protein sumoylation.</text>
</comment>
<keyword evidence="4" id="KW-0808">Transferase</keyword>
<keyword evidence="5" id="KW-0479">Metal-binding</keyword>
<evidence type="ECO:0000256" key="8">
    <source>
        <dbReference type="ARBA" id="ARBA00022833"/>
    </source>
</evidence>
<organism evidence="13 14">
    <name type="scientific">Pythium insidiosum</name>
    <name type="common">Pythiosis disease agent</name>
    <dbReference type="NCBI Taxonomy" id="114742"/>
    <lineage>
        <taxon>Eukaryota</taxon>
        <taxon>Sar</taxon>
        <taxon>Stramenopiles</taxon>
        <taxon>Oomycota</taxon>
        <taxon>Peronosporomycetes</taxon>
        <taxon>Pythiales</taxon>
        <taxon>Pythiaceae</taxon>
        <taxon>Pythium</taxon>
    </lineage>
</organism>
<dbReference type="GO" id="GO:0008270">
    <property type="term" value="F:zinc ion binding"/>
    <property type="evidence" value="ECO:0007669"/>
    <property type="project" value="UniProtKB-KW"/>
</dbReference>
<evidence type="ECO:0000256" key="10">
    <source>
        <dbReference type="PROSITE-ProRule" id="PRU00452"/>
    </source>
</evidence>
<dbReference type="AlphaFoldDB" id="A0AAD5M4P0"/>
<evidence type="ECO:0000256" key="3">
    <source>
        <dbReference type="ARBA" id="ARBA00008212"/>
    </source>
</evidence>
<dbReference type="Proteomes" id="UP001209570">
    <property type="component" value="Unassembled WGS sequence"/>
</dbReference>
<dbReference type="GO" id="GO:0016925">
    <property type="term" value="P:protein sumoylation"/>
    <property type="evidence" value="ECO:0007669"/>
    <property type="project" value="TreeGrafter"/>
</dbReference>
<dbReference type="InterPro" id="IPR026846">
    <property type="entry name" value="Nse2(Mms21)"/>
</dbReference>
<dbReference type="EMBL" id="JAKCXM010000115">
    <property type="protein sequence ID" value="KAJ0401919.1"/>
    <property type="molecule type" value="Genomic_DNA"/>
</dbReference>
<evidence type="ECO:0000256" key="4">
    <source>
        <dbReference type="ARBA" id="ARBA00022679"/>
    </source>
</evidence>
<evidence type="ECO:0000256" key="9">
    <source>
        <dbReference type="ARBA" id="ARBA00023242"/>
    </source>
</evidence>
<evidence type="ECO:0000256" key="11">
    <source>
        <dbReference type="SAM" id="MobiDB-lite"/>
    </source>
</evidence>
<dbReference type="Pfam" id="PF11789">
    <property type="entry name" value="zf-Nse"/>
    <property type="match status" value="1"/>
</dbReference>
<dbReference type="GO" id="GO:0005634">
    <property type="term" value="C:nucleus"/>
    <property type="evidence" value="ECO:0007669"/>
    <property type="project" value="UniProtKB-SubCell"/>
</dbReference>
<reference evidence="13" key="1">
    <citation type="submission" date="2021-12" db="EMBL/GenBank/DDBJ databases">
        <title>Prjna785345.</title>
        <authorList>
            <person name="Rujirawat T."/>
            <person name="Krajaejun T."/>
        </authorList>
    </citation>
    <scope>NUCLEOTIDE SEQUENCE</scope>
    <source>
        <strain evidence="13">Pi057C3</strain>
    </source>
</reference>
<comment type="similarity">
    <text evidence="3">Belongs to the NSE2 family.</text>
</comment>
<evidence type="ECO:0000259" key="12">
    <source>
        <dbReference type="PROSITE" id="PS51044"/>
    </source>
</evidence>
<keyword evidence="7" id="KW-0833">Ubl conjugation pathway</keyword>
<evidence type="ECO:0000256" key="7">
    <source>
        <dbReference type="ARBA" id="ARBA00022786"/>
    </source>
</evidence>
<accession>A0AAD5M4P0</accession>
<gene>
    <name evidence="13" type="ORF">P43SY_003536</name>
</gene>
<evidence type="ECO:0000256" key="5">
    <source>
        <dbReference type="ARBA" id="ARBA00022723"/>
    </source>
</evidence>
<evidence type="ECO:0000313" key="13">
    <source>
        <dbReference type="EMBL" id="KAJ0401919.1"/>
    </source>
</evidence>
<keyword evidence="9" id="KW-0539">Nucleus</keyword>
<dbReference type="InterPro" id="IPR004181">
    <property type="entry name" value="Znf_MIZ"/>
</dbReference>
<proteinExistence type="inferred from homology"/>
<evidence type="ECO:0000256" key="6">
    <source>
        <dbReference type="ARBA" id="ARBA00022771"/>
    </source>
</evidence>
<dbReference type="PANTHER" id="PTHR21330">
    <property type="entry name" value="E3 SUMO-PROTEIN LIGASE NSE2"/>
    <property type="match status" value="1"/>
</dbReference>
<feature type="compositionally biased region" description="Acidic residues" evidence="11">
    <location>
        <begin position="245"/>
        <end position="258"/>
    </location>
</feature>
<dbReference type="InterPro" id="IPR013083">
    <property type="entry name" value="Znf_RING/FYVE/PHD"/>
</dbReference>
<evidence type="ECO:0000256" key="2">
    <source>
        <dbReference type="ARBA" id="ARBA00004718"/>
    </source>
</evidence>
<evidence type="ECO:0000313" key="14">
    <source>
        <dbReference type="Proteomes" id="UP001209570"/>
    </source>
</evidence>
<dbReference type="GO" id="GO:0061665">
    <property type="term" value="F:SUMO ligase activity"/>
    <property type="evidence" value="ECO:0007669"/>
    <property type="project" value="TreeGrafter"/>
</dbReference>
<keyword evidence="14" id="KW-1185">Reference proteome</keyword>
<evidence type="ECO:0000256" key="1">
    <source>
        <dbReference type="ARBA" id="ARBA00004123"/>
    </source>
</evidence>
<feature type="region of interest" description="Disordered" evidence="11">
    <location>
        <begin position="216"/>
        <end position="258"/>
    </location>
</feature>
<keyword evidence="8" id="KW-0862">Zinc</keyword>
<feature type="domain" description="SP-RING-type" evidence="12">
    <location>
        <begin position="135"/>
        <end position="220"/>
    </location>
</feature>
<comment type="caution">
    <text evidence="13">The sequence shown here is derived from an EMBL/GenBank/DDBJ whole genome shotgun (WGS) entry which is preliminary data.</text>
</comment>
<sequence length="258" mass="28836">MDDDLEGNIQRALPSAAKMALYAAKKQNYEVLKYTLDGFESLCRNAALLKEYADEEHIAALDASAKAFVKLDAQVTAYKARLEKMEGDVERQRLDPADFETLVDVAAAEPTVDFARHEQYKRFCEQAGIELDAEGDEDVVFQQSESTRSTTCPVTLGEMENPVRNPSCGHTYSRKGIEAHLKRNRKCPVAGCPQKIVLSNLERDVEMEILIERRKTTTEQHLQAGNSATESTFRSRGAHPANSDDAGDDEEEEEYVVD</sequence>
<dbReference type="PROSITE" id="PS51044">
    <property type="entry name" value="ZF_SP_RING"/>
    <property type="match status" value="1"/>
</dbReference>
<dbReference type="CDD" id="cd16651">
    <property type="entry name" value="SPL-RING_NSE2"/>
    <property type="match status" value="1"/>
</dbReference>
<dbReference type="PANTHER" id="PTHR21330:SF1">
    <property type="entry name" value="E3 SUMO-PROTEIN LIGASE NSE2"/>
    <property type="match status" value="1"/>
</dbReference>
<dbReference type="SUPFAM" id="SSF57850">
    <property type="entry name" value="RING/U-box"/>
    <property type="match status" value="1"/>
</dbReference>